<feature type="region of interest" description="Disordered" evidence="1">
    <location>
        <begin position="244"/>
        <end position="319"/>
    </location>
</feature>
<dbReference type="InterPro" id="IPR036885">
    <property type="entry name" value="SWIB_MDM2_dom_sf"/>
</dbReference>
<dbReference type="InterPro" id="IPR041366">
    <property type="entry name" value="Pre-PUA"/>
</dbReference>
<feature type="domain" description="SUI1" evidence="2">
    <location>
        <begin position="641"/>
        <end position="717"/>
    </location>
</feature>
<dbReference type="Gene3D" id="3.10.400.20">
    <property type="match status" value="1"/>
</dbReference>
<dbReference type="CDD" id="cd11608">
    <property type="entry name" value="eIF2D_C"/>
    <property type="match status" value="1"/>
</dbReference>
<dbReference type="InterPro" id="IPR036877">
    <property type="entry name" value="SUI1_dom_sf"/>
</dbReference>
<dbReference type="EMBL" id="KZ819604">
    <property type="protein sequence ID" value="PWN33590.1"/>
    <property type="molecule type" value="Genomic_DNA"/>
</dbReference>
<feature type="compositionally biased region" description="Basic and acidic residues" evidence="1">
    <location>
        <begin position="159"/>
        <end position="169"/>
    </location>
</feature>
<dbReference type="GO" id="GO:0003743">
    <property type="term" value="F:translation initiation factor activity"/>
    <property type="evidence" value="ECO:0007669"/>
    <property type="project" value="InterPro"/>
</dbReference>
<dbReference type="InterPro" id="IPR001950">
    <property type="entry name" value="SUI1"/>
</dbReference>
<dbReference type="Gene3D" id="3.30.780.10">
    <property type="entry name" value="SUI1-like domain"/>
    <property type="match status" value="1"/>
</dbReference>
<feature type="region of interest" description="Disordered" evidence="1">
    <location>
        <begin position="466"/>
        <end position="487"/>
    </location>
</feature>
<feature type="compositionally biased region" description="Basic and acidic residues" evidence="1">
    <location>
        <begin position="300"/>
        <end position="311"/>
    </location>
</feature>
<evidence type="ECO:0000259" key="3">
    <source>
        <dbReference type="PROSITE" id="PS51925"/>
    </source>
</evidence>
<gene>
    <name evidence="4" type="ORF">FA14DRAFT_180229</name>
</gene>
<dbReference type="InParanoid" id="A0A316V7W1"/>
<dbReference type="Proteomes" id="UP000245771">
    <property type="component" value="Unassembled WGS sequence"/>
</dbReference>
<dbReference type="SUPFAM" id="SSF55159">
    <property type="entry name" value="eIF1-like"/>
    <property type="match status" value="1"/>
</dbReference>
<dbReference type="PROSITE" id="PS51925">
    <property type="entry name" value="SWIB_MDM2"/>
    <property type="match status" value="1"/>
</dbReference>
<keyword evidence="5" id="KW-1185">Reference proteome</keyword>
<dbReference type="RefSeq" id="XP_025353892.1">
    <property type="nucleotide sequence ID" value="XM_025500989.1"/>
</dbReference>
<dbReference type="PANTHER" id="PTHR12217:SF4">
    <property type="entry name" value="EUKARYOTIC TRANSLATION INITIATION FACTOR 2D"/>
    <property type="match status" value="1"/>
</dbReference>
<dbReference type="GeneID" id="37022770"/>
<feature type="domain" description="DM2" evidence="3">
    <location>
        <begin position="499"/>
        <end position="585"/>
    </location>
</feature>
<dbReference type="InterPro" id="IPR058886">
    <property type="entry name" value="SWIB_eIF2D"/>
</dbReference>
<dbReference type="Pfam" id="PF25304">
    <property type="entry name" value="WHD_eIF2D"/>
    <property type="match status" value="1"/>
</dbReference>
<dbReference type="AlphaFoldDB" id="A0A316V7W1"/>
<dbReference type="STRING" id="1280837.A0A316V7W1"/>
<sequence length="732" mass="79409">MFKKPATLKPASTLKSSARRAFITHLQSLYPALAHATPEQIAEVVPAGLKQCGATTSGGHKAVIYTDEKGKPLWFEVGHEAASALQQSQQQHKKQAHNGKGKANNVQSNLAEVIPTIYALWLMPTLLPRLPTWPQIVDPTLLGGSALMIPGLLPSPHTFPDDLQWREPAEQGDGTTEGDKDGSSSSGSSLPQKTSLVAITAYPSPVPLVIARLETDMKDIITKRASGEKGKAASTLHALGDHIWELGGKEDPPNDEEVQTRSAVVQQPPSDDAASNVEKGVESITLSDDKPADTAAAGQEDIKDEGVDNKQKPGTGENKFTVDEVDEILHLALLLSLKQIAKQPGTTLPMPTSALYSTYVLPNRSSQWPPLDAKGRKRARIAPSLVASAISDNGNDGKILEAESTDIRHCSAKKLAKWIKQEEKHGLFKTKDVKGKDTVITTINDSHADLRGLEAYLTIAQAQQQGATEADGSTTANGPNGVTNPSATTAPKAIIVIERFWRPSSSCVKLFQEMGCETSNPVSKPVIRKHVLQFIQEKELVDPRNQAMVRIEDPHLTHALYPKASLKDIPAALRREELLERLLSVSCIEFHRTSRLTPEHAAKVTQSNAKGDDASALENLELDKEKGEIVGQMTKGAAQLVKVEIKTRQGRKVISLITNVEVYAIDAEQFAADLMRIVGASASCSTLPGSTAKHPKHEIFVQGDQRKAIFDLLESQHGLDRKHVHIHDMTKK</sequence>
<evidence type="ECO:0000259" key="2">
    <source>
        <dbReference type="PROSITE" id="PS50296"/>
    </source>
</evidence>
<feature type="compositionally biased region" description="Polar residues" evidence="1">
    <location>
        <begin position="260"/>
        <end position="269"/>
    </location>
</feature>
<dbReference type="InterPro" id="IPR057429">
    <property type="entry name" value="WH_eIF2D"/>
</dbReference>
<name>A0A316V7W1_9BASI</name>
<evidence type="ECO:0000256" key="1">
    <source>
        <dbReference type="SAM" id="MobiDB-lite"/>
    </source>
</evidence>
<dbReference type="Pfam" id="PF01253">
    <property type="entry name" value="SUI1"/>
    <property type="match status" value="1"/>
</dbReference>
<dbReference type="Pfam" id="PF17832">
    <property type="entry name" value="Pre-PUA"/>
    <property type="match status" value="1"/>
</dbReference>
<feature type="region of interest" description="Disordered" evidence="1">
    <location>
        <begin position="158"/>
        <end position="191"/>
    </location>
</feature>
<dbReference type="OrthoDB" id="199771at2759"/>
<evidence type="ECO:0000313" key="4">
    <source>
        <dbReference type="EMBL" id="PWN33590.1"/>
    </source>
</evidence>
<protein>
    <submittedName>
        <fullName evidence="4">Uncharacterized protein</fullName>
    </submittedName>
</protein>
<dbReference type="InterPro" id="IPR039757">
    <property type="entry name" value="EIF2D"/>
</dbReference>
<dbReference type="InterPro" id="IPR039759">
    <property type="entry name" value="eIF2D_SUI1"/>
</dbReference>
<dbReference type="PANTHER" id="PTHR12217">
    <property type="entry name" value="EUKARYOTIC TRANSLATION INITIATION FACTOR 2D"/>
    <property type="match status" value="1"/>
</dbReference>
<dbReference type="GO" id="GO:0001731">
    <property type="term" value="P:formation of translation preinitiation complex"/>
    <property type="evidence" value="ECO:0007669"/>
    <property type="project" value="InterPro"/>
</dbReference>
<reference evidence="4 5" key="1">
    <citation type="journal article" date="2018" name="Mol. Biol. Evol.">
        <title>Broad Genomic Sampling Reveals a Smut Pathogenic Ancestry of the Fungal Clade Ustilaginomycotina.</title>
        <authorList>
            <person name="Kijpornyongpan T."/>
            <person name="Mondo S.J."/>
            <person name="Barry K."/>
            <person name="Sandor L."/>
            <person name="Lee J."/>
            <person name="Lipzen A."/>
            <person name="Pangilinan J."/>
            <person name="LaButti K."/>
            <person name="Hainaut M."/>
            <person name="Henrissat B."/>
            <person name="Grigoriev I.V."/>
            <person name="Spatafora J.W."/>
            <person name="Aime M.C."/>
        </authorList>
    </citation>
    <scope>NUCLEOTIDE SEQUENCE [LARGE SCALE GENOMIC DNA]</scope>
    <source>
        <strain evidence="4 5">MCA 3882</strain>
    </source>
</reference>
<accession>A0A316V7W1</accession>
<proteinExistence type="predicted"/>
<dbReference type="Pfam" id="PF26291">
    <property type="entry name" value="SWIB_eIF2D"/>
    <property type="match status" value="1"/>
</dbReference>
<dbReference type="PROSITE" id="PS50296">
    <property type="entry name" value="SUI1"/>
    <property type="match status" value="1"/>
</dbReference>
<organism evidence="4 5">
    <name type="scientific">Meira miltonrushii</name>
    <dbReference type="NCBI Taxonomy" id="1280837"/>
    <lineage>
        <taxon>Eukaryota</taxon>
        <taxon>Fungi</taxon>
        <taxon>Dikarya</taxon>
        <taxon>Basidiomycota</taxon>
        <taxon>Ustilaginomycotina</taxon>
        <taxon>Exobasidiomycetes</taxon>
        <taxon>Exobasidiales</taxon>
        <taxon>Brachybasidiaceae</taxon>
        <taxon>Meira</taxon>
    </lineage>
</organism>
<evidence type="ECO:0000313" key="5">
    <source>
        <dbReference type="Proteomes" id="UP000245771"/>
    </source>
</evidence>
<dbReference type="SUPFAM" id="SSF47592">
    <property type="entry name" value="SWIB/MDM2 domain"/>
    <property type="match status" value="1"/>
</dbReference>
<dbReference type="InterPro" id="IPR003121">
    <property type="entry name" value="SWIB_MDM2_domain"/>
</dbReference>